<reference evidence="2" key="1">
    <citation type="journal article" date="2009" name="Environ. Microbiol.">
        <title>Dynamics of genome evolution in facultative symbionts of aphids.</title>
        <authorList>
            <person name="Degnan P.H."/>
            <person name="Leonardo T.E."/>
            <person name="Cass B.N."/>
            <person name="Hurwitz B."/>
            <person name="Stern D."/>
            <person name="Gibbs R.A."/>
            <person name="Richards S."/>
            <person name="Moran N.A."/>
        </authorList>
    </citation>
    <scope>NUCLEOTIDE SEQUENCE [LARGE SCALE GENOMIC DNA]</scope>
    <source>
        <strain evidence="2">LSR1</strain>
    </source>
</reference>
<gene>
    <name evidence="2" type="ORF">REG_1698</name>
</gene>
<evidence type="ECO:0000259" key="1">
    <source>
        <dbReference type="Pfam" id="PF12571"/>
    </source>
</evidence>
<dbReference type="HOGENOM" id="CLU_2474027_0_0_6"/>
<sequence>MSTTLFSLTMTQKGDTRLSEASAPAGTKLQLTHIVLGDNRTPIADLKQTSQIRNEIYRATLDRATVDTTKKPSSASCSCLRTKRTWRF</sequence>
<feature type="non-terminal residue" evidence="2">
    <location>
        <position position="88"/>
    </location>
</feature>
<name>E0WUC1_9ENTR</name>
<organism evidence="2 3">
    <name type="scientific">Candidatus Regiella insecticola LSR1</name>
    <dbReference type="NCBI Taxonomy" id="663321"/>
    <lineage>
        <taxon>Bacteria</taxon>
        <taxon>Pseudomonadati</taxon>
        <taxon>Pseudomonadota</taxon>
        <taxon>Gammaproteobacteria</taxon>
        <taxon>Enterobacterales</taxon>
        <taxon>Enterobacteriaceae</taxon>
        <taxon>aphid secondary symbionts</taxon>
        <taxon>Candidatus Regiella</taxon>
    </lineage>
</organism>
<dbReference type="Proteomes" id="UP000005726">
    <property type="component" value="Unassembled WGS sequence"/>
</dbReference>
<proteinExistence type="predicted"/>
<evidence type="ECO:0000313" key="2">
    <source>
        <dbReference type="EMBL" id="EFL91400.1"/>
    </source>
</evidence>
<feature type="domain" description="Phage tail fibre protein N-terminal" evidence="1">
    <location>
        <begin position="6"/>
        <end position="70"/>
    </location>
</feature>
<dbReference type="EMBL" id="GL379647">
    <property type="protein sequence ID" value="EFL91400.1"/>
    <property type="molecule type" value="Genomic_DNA"/>
</dbReference>
<evidence type="ECO:0000313" key="3">
    <source>
        <dbReference type="Proteomes" id="UP000005726"/>
    </source>
</evidence>
<accession>E0WUC1</accession>
<dbReference type="InterPro" id="IPR022225">
    <property type="entry name" value="Phage_tail_fibre_N"/>
</dbReference>
<keyword evidence="3" id="KW-1185">Reference proteome</keyword>
<dbReference type="Pfam" id="PF12571">
    <property type="entry name" value="Phage_tail_fib"/>
    <property type="match status" value="1"/>
</dbReference>
<dbReference type="RefSeq" id="WP_006705310.1">
    <property type="nucleotide sequence ID" value="NZ_CAWLGB010000059.1"/>
</dbReference>
<protein>
    <recommendedName>
        <fullName evidence="1">Phage tail fibre protein N-terminal domain-containing protein</fullName>
    </recommendedName>
</protein>
<dbReference type="AlphaFoldDB" id="E0WUC1"/>